<keyword evidence="3" id="KW-0969">Cilium</keyword>
<dbReference type="Gene3D" id="2.30.330.10">
    <property type="entry name" value="SpoA-like"/>
    <property type="match status" value="1"/>
</dbReference>
<comment type="caution">
    <text evidence="3">The sequence shown here is derived from an EMBL/GenBank/DDBJ whole genome shotgun (WGS) entry which is preliminary data.</text>
</comment>
<dbReference type="InterPro" id="IPR001543">
    <property type="entry name" value="FliN-like_C"/>
</dbReference>
<evidence type="ECO:0000259" key="2">
    <source>
        <dbReference type="Pfam" id="PF01052"/>
    </source>
</evidence>
<sequence>MSIAHPDAVVRPIEPLRLSAADAEALNRAHRWHAPLPLPGNETFSLHLFERPGVPSDPPGDWLRLRFSVGDDPFEAELPQALMLDLMRSLDGELLLEPPPAPDVAALLLEGALLPLVDAAERGLGRAVRLDTLEVPSQPLKPEGRTVLLNGGGLNQLLLLCGAPDAVRRLLSGWPPGRRPMSKLPVSAAIELGSTVLTRRLLRSLRVGDAVLLQHDVCAPAADGGASVALLRVADRLGAVVRRAGSGWRLETPPRILGTTEHGVSENGSSASGSGAAPGIGPAPGGAPPAGATPDGGRPSAPTLDGAALDELPVRLRFEAGRAELPLGTLRGLGAGSVLLIEGEAGRAAILVGDRRIGTGTLVSVDGRPGIRIDSFADWIDGGASAENEAGTAGA</sequence>
<name>A0ABT1VTF1_9PROT</name>
<feature type="compositionally biased region" description="Low complexity" evidence="1">
    <location>
        <begin position="289"/>
        <end position="299"/>
    </location>
</feature>
<dbReference type="PANTHER" id="PTHR30034">
    <property type="entry name" value="FLAGELLAR MOTOR SWITCH PROTEIN FLIM"/>
    <property type="match status" value="1"/>
</dbReference>
<dbReference type="EMBL" id="JAMZEJ010000001">
    <property type="protein sequence ID" value="MCQ8239614.1"/>
    <property type="molecule type" value="Genomic_DNA"/>
</dbReference>
<dbReference type="Proteomes" id="UP001524547">
    <property type="component" value="Unassembled WGS sequence"/>
</dbReference>
<feature type="region of interest" description="Disordered" evidence="1">
    <location>
        <begin position="251"/>
        <end position="304"/>
    </location>
</feature>
<dbReference type="Pfam" id="PF01052">
    <property type="entry name" value="FliMN_C"/>
    <property type="match status" value="1"/>
</dbReference>
<dbReference type="SUPFAM" id="SSF101801">
    <property type="entry name" value="Surface presentation of antigens (SPOA)"/>
    <property type="match status" value="1"/>
</dbReference>
<feature type="domain" description="Flagellar motor switch protein FliN-like C-terminal" evidence="2">
    <location>
        <begin position="308"/>
        <end position="376"/>
    </location>
</feature>
<evidence type="ECO:0000256" key="1">
    <source>
        <dbReference type="SAM" id="MobiDB-lite"/>
    </source>
</evidence>
<organism evidence="3 4">
    <name type="scientific">Rhizosaccharibacter radicis</name>
    <dbReference type="NCBI Taxonomy" id="2782605"/>
    <lineage>
        <taxon>Bacteria</taxon>
        <taxon>Pseudomonadati</taxon>
        <taxon>Pseudomonadota</taxon>
        <taxon>Alphaproteobacteria</taxon>
        <taxon>Acetobacterales</taxon>
        <taxon>Acetobacteraceae</taxon>
        <taxon>Rhizosaccharibacter</taxon>
    </lineage>
</organism>
<evidence type="ECO:0000313" key="3">
    <source>
        <dbReference type="EMBL" id="MCQ8239614.1"/>
    </source>
</evidence>
<keyword evidence="4" id="KW-1185">Reference proteome</keyword>
<keyword evidence="3" id="KW-0282">Flagellum</keyword>
<accession>A0ABT1VTF1</accession>
<keyword evidence="3" id="KW-0966">Cell projection</keyword>
<dbReference type="InterPro" id="IPR036429">
    <property type="entry name" value="SpoA-like_sf"/>
</dbReference>
<dbReference type="RefSeq" id="WP_422918348.1">
    <property type="nucleotide sequence ID" value="NZ_JAMZEJ010000001.1"/>
</dbReference>
<gene>
    <name evidence="3" type="ORF">NFI88_02005</name>
</gene>
<dbReference type="PANTHER" id="PTHR30034:SF6">
    <property type="entry name" value="YOP PROTEINS TRANSLOCATION PROTEIN Q"/>
    <property type="match status" value="1"/>
</dbReference>
<proteinExistence type="predicted"/>
<protein>
    <submittedName>
        <fullName evidence="3">FliM/FliN family flagellar motor switch protein</fullName>
    </submittedName>
</protein>
<reference evidence="3 4" key="1">
    <citation type="submission" date="2022-06" db="EMBL/GenBank/DDBJ databases">
        <title>Rhizosaccharibacter gen. nov. sp. nov. KSS12, endophytic bacteria isolated from sugarcane.</title>
        <authorList>
            <person name="Pitiwittayakul N."/>
        </authorList>
    </citation>
    <scope>NUCLEOTIDE SEQUENCE [LARGE SCALE GENOMIC DNA]</scope>
    <source>
        <strain evidence="3 4">KSS12</strain>
    </source>
</reference>
<evidence type="ECO:0000313" key="4">
    <source>
        <dbReference type="Proteomes" id="UP001524547"/>
    </source>
</evidence>